<proteinExistence type="inferred from homology"/>
<feature type="domain" description="DDH" evidence="6">
    <location>
        <begin position="84"/>
        <end position="228"/>
    </location>
</feature>
<evidence type="ECO:0000256" key="3">
    <source>
        <dbReference type="ARBA" id="ARBA00022722"/>
    </source>
</evidence>
<dbReference type="Gene3D" id="3.10.310.30">
    <property type="match status" value="1"/>
</dbReference>
<organism evidence="9 10">
    <name type="scientific">Bombilactobacillus bombi</name>
    <dbReference type="NCBI Taxonomy" id="1303590"/>
    <lineage>
        <taxon>Bacteria</taxon>
        <taxon>Bacillati</taxon>
        <taxon>Bacillota</taxon>
        <taxon>Bacilli</taxon>
        <taxon>Lactobacillales</taxon>
        <taxon>Lactobacillaceae</taxon>
        <taxon>Bombilactobacillus</taxon>
    </lineage>
</organism>
<evidence type="ECO:0000256" key="2">
    <source>
        <dbReference type="ARBA" id="ARBA00019841"/>
    </source>
</evidence>
<dbReference type="InterPro" id="IPR051673">
    <property type="entry name" value="SSDNA_exonuclease_RecJ"/>
</dbReference>
<dbReference type="GO" id="GO:0006281">
    <property type="term" value="P:DNA repair"/>
    <property type="evidence" value="ECO:0007669"/>
    <property type="project" value="InterPro"/>
</dbReference>
<evidence type="ECO:0000259" key="8">
    <source>
        <dbReference type="Pfam" id="PF17768"/>
    </source>
</evidence>
<evidence type="ECO:0000313" key="10">
    <source>
        <dbReference type="Proteomes" id="UP000284822"/>
    </source>
</evidence>
<dbReference type="GO" id="GO:0006310">
    <property type="term" value="P:DNA recombination"/>
    <property type="evidence" value="ECO:0007669"/>
    <property type="project" value="InterPro"/>
</dbReference>
<dbReference type="NCBIfam" id="TIGR00644">
    <property type="entry name" value="recJ"/>
    <property type="match status" value="1"/>
</dbReference>
<dbReference type="Pfam" id="PF17768">
    <property type="entry name" value="RecJ_OB"/>
    <property type="match status" value="1"/>
</dbReference>
<dbReference type="InterPro" id="IPR001667">
    <property type="entry name" value="DDH_dom"/>
</dbReference>
<keyword evidence="3" id="KW-0540">Nuclease</keyword>
<evidence type="ECO:0000256" key="5">
    <source>
        <dbReference type="ARBA" id="ARBA00022839"/>
    </source>
</evidence>
<dbReference type="Gene3D" id="3.90.1640.30">
    <property type="match status" value="1"/>
</dbReference>
<keyword evidence="5 9" id="KW-0269">Exonuclease</keyword>
<dbReference type="PANTHER" id="PTHR30255">
    <property type="entry name" value="SINGLE-STRANDED-DNA-SPECIFIC EXONUCLEASE RECJ"/>
    <property type="match status" value="1"/>
</dbReference>
<name>A0A417ZC67_9LACO</name>
<accession>A0A417ZC67</accession>
<evidence type="ECO:0000259" key="7">
    <source>
        <dbReference type="Pfam" id="PF02272"/>
    </source>
</evidence>
<keyword evidence="4" id="KW-0378">Hydrolase</keyword>
<dbReference type="SUPFAM" id="SSF64182">
    <property type="entry name" value="DHH phosphoesterases"/>
    <property type="match status" value="1"/>
</dbReference>
<dbReference type="Proteomes" id="UP000284822">
    <property type="component" value="Unassembled WGS sequence"/>
</dbReference>
<comment type="similarity">
    <text evidence="1">Belongs to the RecJ family.</text>
</comment>
<protein>
    <recommendedName>
        <fullName evidence="2">Single-stranded-DNA-specific exonuclease RecJ</fullName>
    </recommendedName>
</protein>
<dbReference type="GO" id="GO:0003676">
    <property type="term" value="F:nucleic acid binding"/>
    <property type="evidence" value="ECO:0007669"/>
    <property type="project" value="InterPro"/>
</dbReference>
<evidence type="ECO:0000256" key="1">
    <source>
        <dbReference type="ARBA" id="ARBA00005915"/>
    </source>
</evidence>
<gene>
    <name evidence="9" type="primary">recJ</name>
    <name evidence="9" type="ORF">DS832_01550</name>
</gene>
<dbReference type="Pfam" id="PF02272">
    <property type="entry name" value="DHHA1"/>
    <property type="match status" value="1"/>
</dbReference>
<reference evidence="9 10" key="1">
    <citation type="submission" date="2018-07" db="EMBL/GenBank/DDBJ databases">
        <title>Genome sequences of six Lactobacillus spp. isolated from bumble bee guts.</title>
        <authorList>
            <person name="Motta E.V.S."/>
            <person name="Moran N.A."/>
        </authorList>
    </citation>
    <scope>NUCLEOTIDE SEQUENCE [LARGE SCALE GENOMIC DNA]</scope>
    <source>
        <strain evidence="9 10">LV-8.1</strain>
    </source>
</reference>
<dbReference type="InterPro" id="IPR041122">
    <property type="entry name" value="RecJ_OB"/>
</dbReference>
<sequence length="551" mass="61525">MILSLKYQWHLREQPEDTQVKNLAHETGLSTLVTQILVQRGLKTPQQVLSFLQPQIADLHDPYLLHDMDIAVERLTQAIFAGEKILIYGDYDADGITSAAILREAIMILGGQVTVFIPDRFVDGYGPNQKRYEQFVQEGYQLIVTVDNGVTGLEEIQYAQEHKVDVIITDHHTLPPKLPLATAIVHPQYPGSNYPCPDLSGAGVAFKVASALLDEPPEELLDLAAIGTVADMVELKEENRVLVTWGLKQIQNEPRLGIEQLCKQAHIKLADFGEETIGFQIAPRLNALGRMDDATKGVELLTTSDLEKAKHLAQEIDKLNQQRKDITAEVFNDAYIKAQEQIKAGNQLLIIAGENWHRGVLGIVAGKIVDLTNHPTVILDILEDGRAVGSGRSNGNFDLYQALAVNRKLYQNFGGHAQACGVTLAASDLEQWRQQINALPTVKSLDTSKKTSRLYDLNLSVSQINLQLLEQLQQLAPFGQGNPLPIIKIDQFDSFQAEYLGKKTQNHVKIKLRQQQQYLDIIAFGWGQQLNQIQEFGISAVYGSLRRNKWR</sequence>
<dbReference type="InterPro" id="IPR038763">
    <property type="entry name" value="DHH_sf"/>
</dbReference>
<dbReference type="EMBL" id="QOCS01000005">
    <property type="protein sequence ID" value="RHW48276.1"/>
    <property type="molecule type" value="Genomic_DNA"/>
</dbReference>
<dbReference type="PANTHER" id="PTHR30255:SF2">
    <property type="entry name" value="SINGLE-STRANDED-DNA-SPECIFIC EXONUCLEASE RECJ"/>
    <property type="match status" value="1"/>
</dbReference>
<dbReference type="Pfam" id="PF01368">
    <property type="entry name" value="DHH"/>
    <property type="match status" value="1"/>
</dbReference>
<feature type="domain" description="RecJ OB" evidence="8">
    <location>
        <begin position="455"/>
        <end position="551"/>
    </location>
</feature>
<evidence type="ECO:0000256" key="4">
    <source>
        <dbReference type="ARBA" id="ARBA00022801"/>
    </source>
</evidence>
<dbReference type="AlphaFoldDB" id="A0A417ZC67"/>
<dbReference type="InterPro" id="IPR003156">
    <property type="entry name" value="DHHA1_dom"/>
</dbReference>
<comment type="caution">
    <text evidence="9">The sequence shown here is derived from an EMBL/GenBank/DDBJ whole genome shotgun (WGS) entry which is preliminary data.</text>
</comment>
<dbReference type="InterPro" id="IPR004610">
    <property type="entry name" value="RecJ"/>
</dbReference>
<feature type="domain" description="DHHA1" evidence="7">
    <location>
        <begin position="347"/>
        <end position="438"/>
    </location>
</feature>
<evidence type="ECO:0000313" key="9">
    <source>
        <dbReference type="EMBL" id="RHW48276.1"/>
    </source>
</evidence>
<dbReference type="GO" id="GO:0008409">
    <property type="term" value="F:5'-3' exonuclease activity"/>
    <property type="evidence" value="ECO:0007669"/>
    <property type="project" value="InterPro"/>
</dbReference>
<evidence type="ECO:0000259" key="6">
    <source>
        <dbReference type="Pfam" id="PF01368"/>
    </source>
</evidence>